<sequence length="49" mass="5423">MTLVVLIASPTTCVPFFDLHENVLQESLSAVRGANYTAQHAFAYHESRS</sequence>
<geneLocation type="plasmid" evidence="2"/>
<proteinExistence type="predicted"/>
<reference evidence="1 2" key="1">
    <citation type="journal article" date="2014" name="Genome Announc.">
        <title>Draft Genome Sequence of the Haloacid-Degrading Burkholderia caribensis Strain MBA4.</title>
        <authorList>
            <person name="Pan Y."/>
            <person name="Kong K.F."/>
            <person name="Tsang J.S."/>
        </authorList>
    </citation>
    <scope>NUCLEOTIDE SEQUENCE [LARGE SCALE GENOMIC DNA]</scope>
    <source>
        <strain evidence="1 2">MBA4</strain>
        <plasmid evidence="2">Plasmid</plasmid>
    </source>
</reference>
<evidence type="ECO:0000313" key="2">
    <source>
        <dbReference type="Proteomes" id="UP000019146"/>
    </source>
</evidence>
<dbReference type="KEGG" id="bcai:K788_00021890"/>
<keyword evidence="1" id="KW-0614">Plasmid</keyword>
<dbReference type="Proteomes" id="UP000019146">
    <property type="component" value="Plasmid unnamed"/>
</dbReference>
<name>A0A0N7JW11_9BURK</name>
<evidence type="ECO:0000313" key="1">
    <source>
        <dbReference type="EMBL" id="ALL70717.1"/>
    </source>
</evidence>
<dbReference type="AlphaFoldDB" id="A0A0N7JW11"/>
<protein>
    <submittedName>
        <fullName evidence="1">Uncharacterized protein</fullName>
    </submittedName>
</protein>
<organism evidence="1 2">
    <name type="scientific">Paraburkholderia caribensis MBA4</name>
    <dbReference type="NCBI Taxonomy" id="1323664"/>
    <lineage>
        <taxon>Bacteria</taxon>
        <taxon>Pseudomonadati</taxon>
        <taxon>Pseudomonadota</taxon>
        <taxon>Betaproteobacteria</taxon>
        <taxon>Burkholderiales</taxon>
        <taxon>Burkholderiaceae</taxon>
        <taxon>Paraburkholderia</taxon>
    </lineage>
</organism>
<accession>A0A0N7JW11</accession>
<gene>
    <name evidence="1" type="ORF">K788_00021890</name>
</gene>
<dbReference type="EMBL" id="CP012748">
    <property type="protein sequence ID" value="ALL70717.1"/>
    <property type="molecule type" value="Genomic_DNA"/>
</dbReference>